<feature type="signal peptide" evidence="3">
    <location>
        <begin position="1"/>
        <end position="20"/>
    </location>
</feature>
<evidence type="ECO:0000256" key="3">
    <source>
        <dbReference type="SAM" id="SignalP"/>
    </source>
</evidence>
<proteinExistence type="predicted"/>
<dbReference type="NCBIfam" id="TIGR03009">
    <property type="entry name" value="plancto_dom_2"/>
    <property type="match status" value="1"/>
</dbReference>
<dbReference type="AlphaFoldDB" id="A0A6P2DGW7"/>
<dbReference type="InterPro" id="IPR017461">
    <property type="entry name" value="CHP03009_planctomycetes"/>
</dbReference>
<protein>
    <submittedName>
        <fullName evidence="4">Outer membrane lipoprotein carrier protein LolA</fullName>
    </submittedName>
</protein>
<keyword evidence="5" id="KW-1185">Reference proteome</keyword>
<name>A0A6P2DGW7_9BACT</name>
<gene>
    <name evidence="4" type="ORF">SOIL9_79740</name>
</gene>
<evidence type="ECO:0000313" key="4">
    <source>
        <dbReference type="EMBL" id="VTS01065.1"/>
    </source>
</evidence>
<feature type="chain" id="PRO_5026658288" evidence="3">
    <location>
        <begin position="21"/>
        <end position="262"/>
    </location>
</feature>
<dbReference type="InterPro" id="IPR004564">
    <property type="entry name" value="OM_lipoprot_carrier_LolA-like"/>
</dbReference>
<feature type="region of interest" description="Disordered" evidence="2">
    <location>
        <begin position="24"/>
        <end position="43"/>
    </location>
</feature>
<dbReference type="Gene3D" id="2.50.20.10">
    <property type="entry name" value="Lipoprotein localisation LolA/LolB/LppX"/>
    <property type="match status" value="1"/>
</dbReference>
<dbReference type="SUPFAM" id="SSF89392">
    <property type="entry name" value="Prokaryotic lipoproteins and lipoprotein localization factors"/>
    <property type="match status" value="1"/>
</dbReference>
<accession>A0A6P2DGW7</accession>
<sequence>MRFNGFALVVVLCAGSTVWAQPGAPVAGQPPVAQPEPKPDPKLDPHLAEWEKKMANATNMRTEIKLERTDAVFKKAINFSGTALCMKPGYARLRLDNAGDATRADYEAYICDGKAVFAYNGLAKTVTVFKLPKTDSGADNLMIDFLSGMKARDVKTRFNISLNKVDANYVYLDIKPRLGKDQREFTSLQLALYGPGADTAKVSYLPAQVRVFKPNGDTEVWSFKKTELDVPGIDEKLFRYEEIKGWKVQEAPPAPESNGGKR</sequence>
<evidence type="ECO:0000256" key="1">
    <source>
        <dbReference type="ARBA" id="ARBA00022729"/>
    </source>
</evidence>
<dbReference type="CDD" id="cd16325">
    <property type="entry name" value="LolA"/>
    <property type="match status" value="1"/>
</dbReference>
<dbReference type="EMBL" id="LR593886">
    <property type="protein sequence ID" value="VTS01065.1"/>
    <property type="molecule type" value="Genomic_DNA"/>
</dbReference>
<dbReference type="InterPro" id="IPR029046">
    <property type="entry name" value="LolA/LolB/LppX"/>
</dbReference>
<dbReference type="KEGG" id="gms:SOIL9_79740"/>
<evidence type="ECO:0000256" key="2">
    <source>
        <dbReference type="SAM" id="MobiDB-lite"/>
    </source>
</evidence>
<organism evidence="4 5">
    <name type="scientific">Gemmata massiliana</name>
    <dbReference type="NCBI Taxonomy" id="1210884"/>
    <lineage>
        <taxon>Bacteria</taxon>
        <taxon>Pseudomonadati</taxon>
        <taxon>Planctomycetota</taxon>
        <taxon>Planctomycetia</taxon>
        <taxon>Gemmatales</taxon>
        <taxon>Gemmataceae</taxon>
        <taxon>Gemmata</taxon>
    </lineage>
</organism>
<keyword evidence="4" id="KW-0449">Lipoprotein</keyword>
<reference evidence="4 5" key="1">
    <citation type="submission" date="2019-05" db="EMBL/GenBank/DDBJ databases">
        <authorList>
            <consortium name="Science for Life Laboratories"/>
        </authorList>
    </citation>
    <scope>NUCLEOTIDE SEQUENCE [LARGE SCALE GENOMIC DNA]</scope>
    <source>
        <strain evidence="4">Soil9</strain>
    </source>
</reference>
<dbReference type="Proteomes" id="UP000464178">
    <property type="component" value="Chromosome"/>
</dbReference>
<keyword evidence="1 3" id="KW-0732">Signal</keyword>
<dbReference type="RefSeq" id="WP_162672345.1">
    <property type="nucleotide sequence ID" value="NZ_LR593886.1"/>
</dbReference>
<evidence type="ECO:0000313" key="5">
    <source>
        <dbReference type="Proteomes" id="UP000464178"/>
    </source>
</evidence>